<keyword evidence="3" id="KW-1185">Reference proteome</keyword>
<feature type="compositionally biased region" description="Polar residues" evidence="1">
    <location>
        <begin position="96"/>
        <end position="121"/>
    </location>
</feature>
<gene>
    <name evidence="2" type="ORF">PVK06_007541</name>
</gene>
<reference evidence="2 3" key="1">
    <citation type="submission" date="2023-03" db="EMBL/GenBank/DDBJ databases">
        <title>WGS of Gossypium arboreum.</title>
        <authorList>
            <person name="Yu D."/>
        </authorList>
    </citation>
    <scope>NUCLEOTIDE SEQUENCE [LARGE SCALE GENOMIC DNA]</scope>
    <source>
        <tissue evidence="2">Leaf</tissue>
    </source>
</reference>
<organism evidence="2 3">
    <name type="scientific">Gossypium arboreum</name>
    <name type="common">Tree cotton</name>
    <name type="synonym">Gossypium nanking</name>
    <dbReference type="NCBI Taxonomy" id="29729"/>
    <lineage>
        <taxon>Eukaryota</taxon>
        <taxon>Viridiplantae</taxon>
        <taxon>Streptophyta</taxon>
        <taxon>Embryophyta</taxon>
        <taxon>Tracheophyta</taxon>
        <taxon>Spermatophyta</taxon>
        <taxon>Magnoliopsida</taxon>
        <taxon>eudicotyledons</taxon>
        <taxon>Gunneridae</taxon>
        <taxon>Pentapetalae</taxon>
        <taxon>rosids</taxon>
        <taxon>malvids</taxon>
        <taxon>Malvales</taxon>
        <taxon>Malvaceae</taxon>
        <taxon>Malvoideae</taxon>
        <taxon>Gossypium</taxon>
    </lineage>
</organism>
<evidence type="ECO:0000256" key="1">
    <source>
        <dbReference type="SAM" id="MobiDB-lite"/>
    </source>
</evidence>
<comment type="caution">
    <text evidence="2">The sequence shown here is derived from an EMBL/GenBank/DDBJ whole genome shotgun (WGS) entry which is preliminary data.</text>
</comment>
<protein>
    <submittedName>
        <fullName evidence="2">Uncharacterized protein</fullName>
    </submittedName>
</protein>
<sequence>MKMTTNSSINEECKCEAYQNEEANSDMVMAGELDPDTLFSWKERLSRKSSHAFRGKNGRSDRSIGYAMLQNKIYALWKPSQPFSLMDIVNGEATDETSNSGGEKMTNTALEGNGLSNNNDV</sequence>
<feature type="region of interest" description="Disordered" evidence="1">
    <location>
        <begin position="93"/>
        <end position="121"/>
    </location>
</feature>
<evidence type="ECO:0000313" key="2">
    <source>
        <dbReference type="EMBL" id="KAK5838802.1"/>
    </source>
</evidence>
<dbReference type="EMBL" id="JARKNE010000003">
    <property type="protein sequence ID" value="KAK5838802.1"/>
    <property type="molecule type" value="Genomic_DNA"/>
</dbReference>
<name>A0ABR0QIJ0_GOSAR</name>
<dbReference type="Proteomes" id="UP001358586">
    <property type="component" value="Chromosome 3"/>
</dbReference>
<accession>A0ABR0QIJ0</accession>
<proteinExistence type="predicted"/>
<evidence type="ECO:0000313" key="3">
    <source>
        <dbReference type="Proteomes" id="UP001358586"/>
    </source>
</evidence>